<dbReference type="GO" id="GO:0048666">
    <property type="term" value="P:neuron development"/>
    <property type="evidence" value="ECO:0007669"/>
    <property type="project" value="UniProtKB-ARBA"/>
</dbReference>
<dbReference type="InterPro" id="IPR025304">
    <property type="entry name" value="ALIX_V_dom"/>
</dbReference>
<dbReference type="PROSITE" id="PS50055">
    <property type="entry name" value="TYR_PHOSPHATASE_PTP"/>
    <property type="match status" value="1"/>
</dbReference>
<feature type="compositionally biased region" description="Polar residues" evidence="6">
    <location>
        <begin position="1057"/>
        <end position="1083"/>
    </location>
</feature>
<dbReference type="GO" id="GO:0005768">
    <property type="term" value="C:endosome"/>
    <property type="evidence" value="ECO:0007669"/>
    <property type="project" value="UniProtKB-SubCell"/>
</dbReference>
<accession>A0AAE1GTF7</accession>
<proteinExistence type="predicted"/>
<feature type="region of interest" description="Disordered" evidence="6">
    <location>
        <begin position="1779"/>
        <end position="1825"/>
    </location>
</feature>
<feature type="region of interest" description="Disordered" evidence="6">
    <location>
        <begin position="1051"/>
        <end position="1087"/>
    </location>
</feature>
<dbReference type="Proteomes" id="UP001219518">
    <property type="component" value="Unassembled WGS sequence"/>
</dbReference>
<feature type="region of interest" description="Disordered" evidence="6">
    <location>
        <begin position="1317"/>
        <end position="1347"/>
    </location>
</feature>
<dbReference type="PANTHER" id="PTHR23030:SF30">
    <property type="entry name" value="TYROSINE-PROTEIN PHOSPHATASE NON-RECEPTOR TYPE 23"/>
    <property type="match status" value="1"/>
</dbReference>
<evidence type="ECO:0000259" key="8">
    <source>
        <dbReference type="PROSITE" id="PS50056"/>
    </source>
</evidence>
<dbReference type="InterPro" id="IPR003595">
    <property type="entry name" value="Tyr_Pase_cat"/>
</dbReference>
<evidence type="ECO:0000256" key="6">
    <source>
        <dbReference type="SAM" id="MobiDB-lite"/>
    </source>
</evidence>
<evidence type="ECO:0000313" key="11">
    <source>
        <dbReference type="Proteomes" id="UP001219518"/>
    </source>
</evidence>
<feature type="domain" description="Tyrosine-protein phosphatase" evidence="7">
    <location>
        <begin position="1410"/>
        <end position="1668"/>
    </location>
</feature>
<dbReference type="GO" id="GO:0043328">
    <property type="term" value="P:protein transport to vacuole involved in ubiquitin-dependent protein catabolic process via the multivesicular body sorting pathway"/>
    <property type="evidence" value="ECO:0007669"/>
    <property type="project" value="TreeGrafter"/>
</dbReference>
<dbReference type="PROSITE" id="PS51180">
    <property type="entry name" value="BRO1"/>
    <property type="match status" value="1"/>
</dbReference>
<dbReference type="Gene3D" id="3.90.190.10">
    <property type="entry name" value="Protein tyrosine phosphatase superfamily"/>
    <property type="match status" value="1"/>
</dbReference>
<name>A0AAE1GTF7_9NEOP</name>
<dbReference type="PRINTS" id="PR00700">
    <property type="entry name" value="PRTYPHPHTASE"/>
</dbReference>
<dbReference type="InterPro" id="IPR000387">
    <property type="entry name" value="Tyr_Pase_dom"/>
</dbReference>
<evidence type="ECO:0000259" key="7">
    <source>
        <dbReference type="PROSITE" id="PS50055"/>
    </source>
</evidence>
<keyword evidence="4" id="KW-0967">Endosome</keyword>
<feature type="compositionally biased region" description="Low complexity" evidence="6">
    <location>
        <begin position="1185"/>
        <end position="1204"/>
    </location>
</feature>
<feature type="region of interest" description="Disordered" evidence="6">
    <location>
        <begin position="1184"/>
        <end position="1210"/>
    </location>
</feature>
<dbReference type="InterPro" id="IPR038499">
    <property type="entry name" value="BRO1_sf"/>
</dbReference>
<feature type="domain" description="Tyrosine specific protein phosphatases" evidence="8">
    <location>
        <begin position="1584"/>
        <end position="1659"/>
    </location>
</feature>
<dbReference type="GO" id="GO:0032456">
    <property type="term" value="P:endocytic recycling"/>
    <property type="evidence" value="ECO:0007669"/>
    <property type="project" value="TreeGrafter"/>
</dbReference>
<dbReference type="CDD" id="cd09234">
    <property type="entry name" value="V_HD-PTP_like"/>
    <property type="match status" value="1"/>
</dbReference>
<dbReference type="InterPro" id="IPR016130">
    <property type="entry name" value="Tyr_Pase_AS"/>
</dbReference>
<dbReference type="InterPro" id="IPR029021">
    <property type="entry name" value="Prot-tyrosine_phosphatase-like"/>
</dbReference>
<dbReference type="InterPro" id="IPR000242">
    <property type="entry name" value="PTP_cat"/>
</dbReference>
<evidence type="ECO:0000256" key="2">
    <source>
        <dbReference type="ARBA" id="ARBA00004496"/>
    </source>
</evidence>
<evidence type="ECO:0000313" key="10">
    <source>
        <dbReference type="EMBL" id="KAK3909040.1"/>
    </source>
</evidence>
<dbReference type="Pfam" id="PF13949">
    <property type="entry name" value="ALIX_LYPXL_bnd"/>
    <property type="match status" value="1"/>
</dbReference>
<reference evidence="10" key="1">
    <citation type="submission" date="2021-07" db="EMBL/GenBank/DDBJ databases">
        <authorList>
            <person name="Catto M.A."/>
            <person name="Jacobson A."/>
            <person name="Kennedy G."/>
            <person name="Labadie P."/>
            <person name="Hunt B.G."/>
            <person name="Srinivasan R."/>
        </authorList>
    </citation>
    <scope>NUCLEOTIDE SEQUENCE</scope>
    <source>
        <strain evidence="10">PL_HMW_Pooled</strain>
        <tissue evidence="10">Head</tissue>
    </source>
</reference>
<comment type="subcellular location">
    <subcellularLocation>
        <location evidence="2">Cytoplasm</location>
    </subcellularLocation>
    <subcellularLocation>
        <location evidence="1">Endosome</location>
    </subcellularLocation>
</comment>
<dbReference type="EMBL" id="JAHWGI010000083">
    <property type="protein sequence ID" value="KAK3909040.1"/>
    <property type="molecule type" value="Genomic_DNA"/>
</dbReference>
<feature type="compositionally biased region" description="Polar residues" evidence="6">
    <location>
        <begin position="1260"/>
        <end position="1269"/>
    </location>
</feature>
<keyword evidence="5" id="KW-0175">Coiled coil</keyword>
<dbReference type="Pfam" id="PF03097">
    <property type="entry name" value="BRO1"/>
    <property type="match status" value="1"/>
</dbReference>
<dbReference type="Gene3D" id="1.20.140.50">
    <property type="entry name" value="alix/aip1 like domains"/>
    <property type="match status" value="1"/>
</dbReference>
<sequence length="1825" mass="201824">MEAVPRLPMICFELRTPSDNTNFGPKLKEYIRDFYNEDPETYSHEINQLDALRAAAVRPGRDVSGVANLKRYYCQLHFLMSRFPMTKDGAAAVQFSWRDTYVGMSFSVADIRYEISSVLYNIGALHTQLGMSDTRTTEDGMKMACTHFQCAAWAFQHLKDSYPPSSEADVAPDIMQFAYHLCLAQAQECILEKSMMDNRKASIIVKVAVQVVNYYSQAFNALKQSVSEEVVGTKVYTSWRRLAKFKEIYYRCVIQLFQGMQAEEQQKMGERVAFYQLAHDTLEEAIKLSKNLDKGEMNPKQVQESLSFTQDVVEGKRKAAKNENEFIYHEEVPDRDQLPKAMGVSLVKGIPFSINDSEVSGPDIFGRLVPMKAHEASSLYSEEKAKLLRKVGGSIEEKDQLLTAFLSSLQLDYLHCYSEPNQLPQELVDRCAALSAKPNAIQSLTESMSKLSEVCTEVETMLQEIKTMLQEEEILEKEYQAIMGKRPPSIVATDLTREASKYQEAHARANESNQALHKVMSTHISNLRILSLPLSQLQQQIPPPPTLTDAESEKIVREMQSLMEKVEEMRSQRSMLTSQLRDSICKDDITQLLVTNQNENVDTLFQEELKKHQDIVKLIQQNLSAQDNILKAVTDAYARYSSVRKATAEVVRKRQSVINALISCFDAYEDLLAKSAKGHEFYNILETNVSKLLGRVKSTCRVQQEEREQMLLKNNTVLPSKLPVKGAIAPDLTKNFPKTSATPKLKDFLNVDGGINRINNNFSNSEIPPSAYSAAGLYGQMPVVSSVPSSSYYDSSVGATVGMSKIPIDGKQQSWMPGVRPAPLGSEATSSVIKSEPNDFKSIPFATPSVSQSAYTQQVYNYAGVWGYGSQAATMSSYLPTNVQYSVDMKPGDMQAIQPAHQSTTYTDQGHRYTPVGETSYQSDSNESLTLSSTIPQVNSFSVPESSQSATSPVNQMPGKTIPTSLYQYEAYHPTIGAAAASGHQYSAHSVPASFPNSTYYENKATSVSSGYQNVVAGQVVPSAYSSLSNAASGTGMNQYLNQSSEQVGNSLYLPSGAQNTSLNHQYSSQSSEQATPSASAYNNIPPVGSGTNASQYANQYVQMPDGYGQQTLTNYENMNNVPVTPASQANMYSYNQHYQGSWPASAQSPLSVNPAYGSYQMPGSSDAFQYQYNQNTSLYSSAGSYPTNQTSSSYSSHVQSYGYNPSSSSTTGNYYQVPPYGTQSHNTDAVVASDVSFTASQQDYNSQGMYMQARMPKSDSYTTNSPQASRSSHSENASSSNVDLLAGLDFSINQQPLVPESGKAISIPAKDPIPTIVSNTASSSDRNEQDQSLSKTTGGSSSSTDSLIESMSILQIPNEQTNKTSNPKLHAKDPFQDQDYLTQFTQDVEKYEKFVEGLTLKTLNGPTPLDMKWKEITELQEKDSHRRSISVARCYPMKNRFPDILPYDCSRVELPSTKDDYINASHLKDLTPSTPPFILTQLPLPSTFNDFWIMICEQQVEVIVCLLSDFELEGQCYWPVEKNREMSVGRMRLSLQTANVKQHWTERIISVSDAETRVSRIVVHLQFTAWPGSSFPASPGPFLAFVSECLTFYSQQRVASHPLVVHCHSGVGRTGLFCLAAAAICEVQAGRGLIDLVKLTAAMSEKRKAALRDREHLKFAYLSVLYYAQDILMKCGILSSGSSFEDKRSRSDGKCHTRHPSQDFLLGPPTGLSQLQSGIEKLGLGAPPNQSDSSGANQFQDEANISDEFSTVSPMTSAENAGHGSNSHLTDLSQLKTNNAHQESKASLSSFNPKSVSQEQVSKSESNSCDPFSEIDPLWPLKRN</sequence>
<dbReference type="PROSITE" id="PS00383">
    <property type="entry name" value="TYR_PHOSPHATASE_1"/>
    <property type="match status" value="1"/>
</dbReference>
<reference evidence="10" key="2">
    <citation type="journal article" date="2023" name="BMC Genomics">
        <title>Pest status, molecular evolution, and epigenetic factors derived from the genome assembly of Frankliniella fusca, a thysanopteran phytovirus vector.</title>
        <authorList>
            <person name="Catto M.A."/>
            <person name="Labadie P.E."/>
            <person name="Jacobson A.L."/>
            <person name="Kennedy G.G."/>
            <person name="Srinivasan R."/>
            <person name="Hunt B.G."/>
        </authorList>
    </citation>
    <scope>NUCLEOTIDE SEQUENCE</scope>
    <source>
        <strain evidence="10">PL_HMW_Pooled</strain>
    </source>
</reference>
<keyword evidence="11" id="KW-1185">Reference proteome</keyword>
<evidence type="ECO:0000259" key="9">
    <source>
        <dbReference type="PROSITE" id="PS51180"/>
    </source>
</evidence>
<evidence type="ECO:0000256" key="1">
    <source>
        <dbReference type="ARBA" id="ARBA00004177"/>
    </source>
</evidence>
<dbReference type="SMART" id="SM01041">
    <property type="entry name" value="BRO1"/>
    <property type="match status" value="1"/>
</dbReference>
<dbReference type="SMART" id="SM00194">
    <property type="entry name" value="PTPc"/>
    <property type="match status" value="1"/>
</dbReference>
<feature type="region of interest" description="Disordered" evidence="6">
    <location>
        <begin position="1256"/>
        <end position="1281"/>
    </location>
</feature>
<feature type="region of interest" description="Disordered" evidence="6">
    <location>
        <begin position="1689"/>
        <end position="1711"/>
    </location>
</feature>
<dbReference type="GO" id="GO:0045022">
    <property type="term" value="P:early endosome to late endosome transport"/>
    <property type="evidence" value="ECO:0007669"/>
    <property type="project" value="TreeGrafter"/>
</dbReference>
<feature type="domain" description="BRO1" evidence="9">
    <location>
        <begin position="8"/>
        <end position="402"/>
    </location>
</feature>
<dbReference type="SMART" id="SM00404">
    <property type="entry name" value="PTPc_motif"/>
    <property type="match status" value="1"/>
</dbReference>
<dbReference type="Gene3D" id="1.25.40.280">
    <property type="entry name" value="alix/aip1 like domains"/>
    <property type="match status" value="1"/>
</dbReference>
<dbReference type="GO" id="GO:0004725">
    <property type="term" value="F:protein tyrosine phosphatase activity"/>
    <property type="evidence" value="ECO:0007669"/>
    <property type="project" value="InterPro"/>
</dbReference>
<protein>
    <submittedName>
        <fullName evidence="10">Tyrosine-protein phosphatase non-receptor type 23</fullName>
    </submittedName>
</protein>
<keyword evidence="3" id="KW-0963">Cytoplasm</keyword>
<feature type="compositionally biased region" description="Low complexity" evidence="6">
    <location>
        <begin position="1333"/>
        <end position="1347"/>
    </location>
</feature>
<evidence type="ECO:0000256" key="4">
    <source>
        <dbReference type="ARBA" id="ARBA00022753"/>
    </source>
</evidence>
<dbReference type="SUPFAM" id="SSF52799">
    <property type="entry name" value="(Phosphotyrosine protein) phosphatases II"/>
    <property type="match status" value="1"/>
</dbReference>
<evidence type="ECO:0000256" key="5">
    <source>
        <dbReference type="SAM" id="Coils"/>
    </source>
</evidence>
<gene>
    <name evidence="10" type="ORF">KUF71_019296</name>
</gene>
<dbReference type="InterPro" id="IPR004328">
    <property type="entry name" value="BRO1_dom"/>
</dbReference>
<feature type="compositionally biased region" description="Low complexity" evidence="6">
    <location>
        <begin position="1795"/>
        <end position="1807"/>
    </location>
</feature>
<feature type="compositionally biased region" description="Polar residues" evidence="6">
    <location>
        <begin position="1779"/>
        <end position="1794"/>
    </location>
</feature>
<feature type="coiled-coil region" evidence="5">
    <location>
        <begin position="458"/>
        <end position="512"/>
    </location>
</feature>
<dbReference type="Pfam" id="PF00102">
    <property type="entry name" value="Y_phosphatase"/>
    <property type="match status" value="1"/>
</dbReference>
<dbReference type="Gene3D" id="1.20.120.560">
    <property type="entry name" value="alix/aip1 in complex with the ypdl late domain"/>
    <property type="match status" value="1"/>
</dbReference>
<feature type="compositionally biased region" description="Low complexity" evidence="6">
    <location>
        <begin position="1270"/>
        <end position="1281"/>
    </location>
</feature>
<evidence type="ECO:0000256" key="3">
    <source>
        <dbReference type="ARBA" id="ARBA00022490"/>
    </source>
</evidence>
<dbReference type="PANTHER" id="PTHR23030">
    <property type="entry name" value="PCD6 INTERACTING PROTEIN-RELATED"/>
    <property type="match status" value="1"/>
</dbReference>
<feature type="coiled-coil region" evidence="5">
    <location>
        <begin position="552"/>
        <end position="579"/>
    </location>
</feature>
<organism evidence="10 11">
    <name type="scientific">Frankliniella fusca</name>
    <dbReference type="NCBI Taxonomy" id="407009"/>
    <lineage>
        <taxon>Eukaryota</taxon>
        <taxon>Metazoa</taxon>
        <taxon>Ecdysozoa</taxon>
        <taxon>Arthropoda</taxon>
        <taxon>Hexapoda</taxon>
        <taxon>Insecta</taxon>
        <taxon>Pterygota</taxon>
        <taxon>Neoptera</taxon>
        <taxon>Paraneoptera</taxon>
        <taxon>Thysanoptera</taxon>
        <taxon>Terebrantia</taxon>
        <taxon>Thripoidea</taxon>
        <taxon>Thripidae</taxon>
        <taxon>Frankliniella</taxon>
    </lineage>
</organism>
<dbReference type="PROSITE" id="PS50056">
    <property type="entry name" value="TYR_PHOSPHATASE_2"/>
    <property type="match status" value="1"/>
</dbReference>
<comment type="caution">
    <text evidence="10">The sequence shown here is derived from an EMBL/GenBank/DDBJ whole genome shotgun (WGS) entry which is preliminary data.</text>
</comment>